<dbReference type="PANTHER" id="PTHR48081:SF26">
    <property type="entry name" value="ALPHA_BETA HYDROLASE FOLD-3 DOMAIN-CONTAINING PROTEIN"/>
    <property type="match status" value="1"/>
</dbReference>
<dbReference type="EMBL" id="CAJNDS010002235">
    <property type="protein sequence ID" value="CAE7386685.1"/>
    <property type="molecule type" value="Genomic_DNA"/>
</dbReference>
<dbReference type="SUPFAM" id="SSF53474">
    <property type="entry name" value="alpha/beta-Hydrolases"/>
    <property type="match status" value="1"/>
</dbReference>
<comment type="caution">
    <text evidence="5">The sequence shown here is derived from an EMBL/GenBank/DDBJ whole genome shotgun (WGS) entry which is preliminary data.</text>
</comment>
<reference evidence="5" key="1">
    <citation type="submission" date="2021-02" db="EMBL/GenBank/DDBJ databases">
        <authorList>
            <person name="Dougan E. K."/>
            <person name="Rhodes N."/>
            <person name="Thang M."/>
            <person name="Chan C."/>
        </authorList>
    </citation>
    <scope>NUCLEOTIDE SEQUENCE</scope>
</reference>
<proteinExistence type="inferred from homology"/>
<dbReference type="InterPro" id="IPR013094">
    <property type="entry name" value="AB_hydrolase_3"/>
</dbReference>
<dbReference type="InterPro" id="IPR029058">
    <property type="entry name" value="AB_hydrolase_fold"/>
</dbReference>
<organism evidence="5 6">
    <name type="scientific">Symbiodinium natans</name>
    <dbReference type="NCBI Taxonomy" id="878477"/>
    <lineage>
        <taxon>Eukaryota</taxon>
        <taxon>Sar</taxon>
        <taxon>Alveolata</taxon>
        <taxon>Dinophyceae</taxon>
        <taxon>Suessiales</taxon>
        <taxon>Symbiodiniaceae</taxon>
        <taxon>Symbiodinium</taxon>
    </lineage>
</organism>
<evidence type="ECO:0000313" key="5">
    <source>
        <dbReference type="EMBL" id="CAE7386685.1"/>
    </source>
</evidence>
<accession>A0A812QBT7</accession>
<feature type="domain" description="Alpha/beta hydrolase fold-3" evidence="4">
    <location>
        <begin position="16"/>
        <end position="117"/>
    </location>
</feature>
<dbReference type="GO" id="GO:0016787">
    <property type="term" value="F:hydrolase activity"/>
    <property type="evidence" value="ECO:0007669"/>
    <property type="project" value="UniProtKB-KW"/>
</dbReference>
<evidence type="ECO:0000256" key="2">
    <source>
        <dbReference type="ARBA" id="ARBA00022801"/>
    </source>
</evidence>
<protein>
    <submittedName>
        <fullName evidence="5">Est protein</fullName>
    </submittedName>
</protein>
<dbReference type="Pfam" id="PF07859">
    <property type="entry name" value="Abhydrolase_3"/>
    <property type="match status" value="1"/>
</dbReference>
<dbReference type="InterPro" id="IPR050300">
    <property type="entry name" value="GDXG_lipolytic_enzyme"/>
</dbReference>
<keyword evidence="2" id="KW-0378">Hydrolase</keyword>
<dbReference type="AlphaFoldDB" id="A0A812QBT7"/>
<comment type="similarity">
    <text evidence="1">Belongs to the 'GDXG' lipolytic enzyme family.</text>
</comment>
<evidence type="ECO:0000313" key="6">
    <source>
        <dbReference type="Proteomes" id="UP000604046"/>
    </source>
</evidence>
<evidence type="ECO:0000259" key="4">
    <source>
        <dbReference type="Pfam" id="PF07859"/>
    </source>
</evidence>
<name>A0A812QBT7_9DINO</name>
<dbReference type="PROSITE" id="PS01174">
    <property type="entry name" value="LIPASE_GDXG_SER"/>
    <property type="match status" value="1"/>
</dbReference>
<dbReference type="OrthoDB" id="408631at2759"/>
<evidence type="ECO:0000256" key="1">
    <source>
        <dbReference type="ARBA" id="ARBA00010515"/>
    </source>
</evidence>
<gene>
    <name evidence="5" type="primary">est</name>
    <name evidence="5" type="ORF">SNAT2548_LOCUS21087</name>
</gene>
<dbReference type="PANTHER" id="PTHR48081">
    <property type="entry name" value="AB HYDROLASE SUPERFAMILY PROTEIN C4A8.06C"/>
    <property type="match status" value="1"/>
</dbReference>
<dbReference type="Proteomes" id="UP000604046">
    <property type="component" value="Unassembled WGS sequence"/>
</dbReference>
<keyword evidence="6" id="KW-1185">Reference proteome</keyword>
<dbReference type="Gene3D" id="3.40.50.1820">
    <property type="entry name" value="alpha/beta hydrolase"/>
    <property type="match status" value="1"/>
</dbReference>
<dbReference type="InterPro" id="IPR033140">
    <property type="entry name" value="Lipase_GDXG_put_SER_AS"/>
</dbReference>
<feature type="active site" evidence="3">
    <location>
        <position position="71"/>
    </location>
</feature>
<sequence length="131" mass="14182">MPMPILPPDLMVRDVCEGNVKALGGCRCFSVDYPKPPQAPYPAALENALEVWQWLRDQGLKAKDVVVSGDSAGGNLALALLLKLQAIGAEMPAGAVLLSPWVEMLPFNSKSWTHNAAYDYIGTSIRLGFRV</sequence>
<evidence type="ECO:0000256" key="3">
    <source>
        <dbReference type="PROSITE-ProRule" id="PRU10038"/>
    </source>
</evidence>